<dbReference type="Gene3D" id="1.10.260.40">
    <property type="entry name" value="lambda repressor-like DNA-binding domains"/>
    <property type="match status" value="1"/>
</dbReference>
<evidence type="ECO:0000259" key="1">
    <source>
        <dbReference type="PROSITE" id="PS50943"/>
    </source>
</evidence>
<dbReference type="InterPro" id="IPR001387">
    <property type="entry name" value="Cro/C1-type_HTH"/>
</dbReference>
<evidence type="ECO:0000313" key="2">
    <source>
        <dbReference type="EMBL" id="SBW10774.1"/>
    </source>
</evidence>
<protein>
    <submittedName>
        <fullName evidence="2">Putative Transcriptional regulator, Lambda repressor-like</fullName>
    </submittedName>
</protein>
<name>A0A212KGB2_9DELT</name>
<dbReference type="PROSITE" id="PS50943">
    <property type="entry name" value="HTH_CROC1"/>
    <property type="match status" value="1"/>
</dbReference>
<dbReference type="EMBL" id="FLUQ01000007">
    <property type="protein sequence ID" value="SBW10774.1"/>
    <property type="molecule type" value="Genomic_DNA"/>
</dbReference>
<dbReference type="AlphaFoldDB" id="A0A212KGB2"/>
<dbReference type="GO" id="GO:0003677">
    <property type="term" value="F:DNA binding"/>
    <property type="evidence" value="ECO:0007669"/>
    <property type="project" value="InterPro"/>
</dbReference>
<accession>A0A212KGB2</accession>
<dbReference type="SMART" id="SM00530">
    <property type="entry name" value="HTH_XRE"/>
    <property type="match status" value="1"/>
</dbReference>
<proteinExistence type="predicted"/>
<organism evidence="2">
    <name type="scientific">uncultured delta proteobacterium</name>
    <dbReference type="NCBI Taxonomy" id="34034"/>
    <lineage>
        <taxon>Bacteria</taxon>
        <taxon>Deltaproteobacteria</taxon>
        <taxon>environmental samples</taxon>
    </lineage>
</organism>
<feature type="domain" description="HTH cro/C1-type" evidence="1">
    <location>
        <begin position="7"/>
        <end position="62"/>
    </location>
</feature>
<sequence length="89" mass="10138">MGFGTFIREKREQANVPMNEFARSLGISPAYWSRIERELEKAPKDELIVKAAEKLGLNPDEAFIEASRLPPDMQKDVSTVVRLYRKSLG</sequence>
<reference evidence="2" key="1">
    <citation type="submission" date="2016-04" db="EMBL/GenBank/DDBJ databases">
        <authorList>
            <person name="Evans L.H."/>
            <person name="Alamgir A."/>
            <person name="Owens N."/>
            <person name="Weber N.D."/>
            <person name="Virtaneva K."/>
            <person name="Barbian K."/>
            <person name="Babar A."/>
            <person name="Rosenke K."/>
        </authorList>
    </citation>
    <scope>NUCLEOTIDE SEQUENCE</scope>
    <source>
        <strain evidence="2">86</strain>
    </source>
</reference>
<dbReference type="SUPFAM" id="SSF47413">
    <property type="entry name" value="lambda repressor-like DNA-binding domains"/>
    <property type="match status" value="1"/>
</dbReference>
<dbReference type="InterPro" id="IPR010982">
    <property type="entry name" value="Lambda_DNA-bd_dom_sf"/>
</dbReference>
<dbReference type="Pfam" id="PF01381">
    <property type="entry name" value="HTH_3"/>
    <property type="match status" value="1"/>
</dbReference>
<gene>
    <name evidence="2" type="ORF">KL86DPRO_70019</name>
</gene>
<dbReference type="CDD" id="cd00093">
    <property type="entry name" value="HTH_XRE"/>
    <property type="match status" value="1"/>
</dbReference>